<gene>
    <name evidence="13" type="primary">sh3rf2</name>
</gene>
<dbReference type="SUPFAM" id="SSF57850">
    <property type="entry name" value="RING/U-box"/>
    <property type="match status" value="1"/>
</dbReference>
<keyword evidence="5" id="KW-0862">Zinc</keyword>
<dbReference type="Pfam" id="PF13445">
    <property type="entry name" value="zf-RING_UBOX"/>
    <property type="match status" value="1"/>
</dbReference>
<feature type="compositionally biased region" description="Polar residues" evidence="9">
    <location>
        <begin position="506"/>
        <end position="530"/>
    </location>
</feature>
<feature type="region of interest" description="Disordered" evidence="9">
    <location>
        <begin position="199"/>
        <end position="223"/>
    </location>
</feature>
<dbReference type="Proteomes" id="UP000695023">
    <property type="component" value="Unplaced"/>
</dbReference>
<feature type="region of interest" description="Disordered" evidence="9">
    <location>
        <begin position="112"/>
        <end position="154"/>
    </location>
</feature>
<dbReference type="GO" id="GO:0043066">
    <property type="term" value="P:negative regulation of apoptotic process"/>
    <property type="evidence" value="ECO:0007669"/>
    <property type="project" value="TreeGrafter"/>
</dbReference>
<dbReference type="AlphaFoldDB" id="A0A9Y3QS51"/>
<feature type="region of interest" description="Disordered" evidence="9">
    <location>
        <begin position="270"/>
        <end position="323"/>
    </location>
</feature>
<keyword evidence="2 8" id="KW-0728">SH3 domain</keyword>
<keyword evidence="3" id="KW-0479">Metal-binding</keyword>
<dbReference type="Gene3D" id="3.30.40.10">
    <property type="entry name" value="Zinc/RING finger domain, C3HC4 (zinc finger)"/>
    <property type="match status" value="1"/>
</dbReference>
<feature type="compositionally biased region" description="Polar residues" evidence="9">
    <location>
        <begin position="270"/>
        <end position="290"/>
    </location>
</feature>
<feature type="compositionally biased region" description="Polar residues" evidence="9">
    <location>
        <begin position="113"/>
        <end position="122"/>
    </location>
</feature>
<dbReference type="GO" id="GO:0046330">
    <property type="term" value="P:positive regulation of JNK cascade"/>
    <property type="evidence" value="ECO:0007669"/>
    <property type="project" value="TreeGrafter"/>
</dbReference>
<evidence type="ECO:0000256" key="4">
    <source>
        <dbReference type="ARBA" id="ARBA00022771"/>
    </source>
</evidence>
<evidence type="ECO:0000256" key="7">
    <source>
        <dbReference type="PROSITE-ProRule" id="PRU00175"/>
    </source>
</evidence>
<dbReference type="Gene3D" id="2.30.30.40">
    <property type="entry name" value="SH3 Domains"/>
    <property type="match status" value="3"/>
</dbReference>
<dbReference type="RefSeq" id="XP_005719822.1">
    <property type="nucleotide sequence ID" value="XM_005719765.1"/>
</dbReference>
<feature type="domain" description="RING-type" evidence="11">
    <location>
        <begin position="44"/>
        <end position="85"/>
    </location>
</feature>
<evidence type="ECO:0000256" key="9">
    <source>
        <dbReference type="SAM" id="MobiDB-lite"/>
    </source>
</evidence>
<protein>
    <submittedName>
        <fullName evidence="13">E3 ubiquitin-protein ligase SH3RF1 isoform X3</fullName>
    </submittedName>
</protein>
<dbReference type="SMART" id="SM00326">
    <property type="entry name" value="SH3"/>
    <property type="match status" value="2"/>
</dbReference>
<feature type="region of interest" description="Disordered" evidence="9">
    <location>
        <begin position="502"/>
        <end position="532"/>
    </location>
</feature>
<dbReference type="GO" id="GO:0008270">
    <property type="term" value="F:zinc ion binding"/>
    <property type="evidence" value="ECO:0007669"/>
    <property type="project" value="UniProtKB-KW"/>
</dbReference>
<dbReference type="PANTHER" id="PTHR14167:SF84">
    <property type="entry name" value="E3 UBIQUITIN-PROTEIN LIGASE SH3RF2 ISOFORM X1"/>
    <property type="match status" value="1"/>
</dbReference>
<reference evidence="13" key="1">
    <citation type="submission" date="2025-08" db="UniProtKB">
        <authorList>
            <consortium name="RefSeq"/>
        </authorList>
    </citation>
    <scope>IDENTIFICATION</scope>
</reference>
<dbReference type="GO" id="GO:0032436">
    <property type="term" value="P:positive regulation of proteasomal ubiquitin-dependent protein catabolic process"/>
    <property type="evidence" value="ECO:0007669"/>
    <property type="project" value="TreeGrafter"/>
</dbReference>
<evidence type="ECO:0000256" key="1">
    <source>
        <dbReference type="ARBA" id="ARBA00008649"/>
    </source>
</evidence>
<evidence type="ECO:0000259" key="10">
    <source>
        <dbReference type="PROSITE" id="PS50002"/>
    </source>
</evidence>
<feature type="compositionally biased region" description="Basic and acidic residues" evidence="9">
    <location>
        <begin position="309"/>
        <end position="320"/>
    </location>
</feature>
<feature type="compositionally biased region" description="Polar residues" evidence="9">
    <location>
        <begin position="611"/>
        <end position="620"/>
    </location>
</feature>
<dbReference type="InterPro" id="IPR036028">
    <property type="entry name" value="SH3-like_dom_sf"/>
</dbReference>
<feature type="compositionally biased region" description="Basic and acidic residues" evidence="9">
    <location>
        <begin position="133"/>
        <end position="151"/>
    </location>
</feature>
<dbReference type="PROSITE" id="PS50089">
    <property type="entry name" value="ZF_RING_2"/>
    <property type="match status" value="1"/>
</dbReference>
<keyword evidence="12" id="KW-1185">Reference proteome</keyword>
<keyword evidence="4 7" id="KW-0863">Zinc-finger</keyword>
<evidence type="ECO:0000256" key="5">
    <source>
        <dbReference type="ARBA" id="ARBA00022833"/>
    </source>
</evidence>
<feature type="compositionally biased region" description="Basic residues" evidence="9">
    <location>
        <begin position="291"/>
        <end position="308"/>
    </location>
</feature>
<organism evidence="12 13">
    <name type="scientific">Pundamilia nyererei</name>
    <dbReference type="NCBI Taxonomy" id="303518"/>
    <lineage>
        <taxon>Eukaryota</taxon>
        <taxon>Metazoa</taxon>
        <taxon>Chordata</taxon>
        <taxon>Craniata</taxon>
        <taxon>Vertebrata</taxon>
        <taxon>Euteleostomi</taxon>
        <taxon>Actinopterygii</taxon>
        <taxon>Neopterygii</taxon>
        <taxon>Teleostei</taxon>
        <taxon>Neoteleostei</taxon>
        <taxon>Acanthomorphata</taxon>
        <taxon>Ovalentaria</taxon>
        <taxon>Cichlomorphae</taxon>
        <taxon>Cichliformes</taxon>
        <taxon>Cichlidae</taxon>
        <taxon>African cichlids</taxon>
        <taxon>Pseudocrenilabrinae</taxon>
        <taxon>Haplochromini</taxon>
        <taxon>Pundamilia</taxon>
    </lineage>
</organism>
<evidence type="ECO:0000259" key="11">
    <source>
        <dbReference type="PROSITE" id="PS50089"/>
    </source>
</evidence>
<evidence type="ECO:0000256" key="8">
    <source>
        <dbReference type="PROSITE-ProRule" id="PRU00192"/>
    </source>
</evidence>
<feature type="domain" description="SH3" evidence="10">
    <location>
        <begin position="351"/>
        <end position="412"/>
    </location>
</feature>
<dbReference type="PROSITE" id="PS00518">
    <property type="entry name" value="ZF_RING_1"/>
    <property type="match status" value="1"/>
</dbReference>
<name>A0A9Y3QS51_9CICH</name>
<evidence type="ECO:0000313" key="13">
    <source>
        <dbReference type="RefSeq" id="XP_005719822.1"/>
    </source>
</evidence>
<accession>A0A9Y3QS51</accession>
<dbReference type="SMART" id="SM00184">
    <property type="entry name" value="RING"/>
    <property type="match status" value="1"/>
</dbReference>
<comment type="similarity">
    <text evidence="1">Belongs to the SH3RF family.</text>
</comment>
<evidence type="ECO:0000313" key="12">
    <source>
        <dbReference type="Proteomes" id="UP000695023"/>
    </source>
</evidence>
<evidence type="ECO:0000256" key="6">
    <source>
        <dbReference type="ARBA" id="ARBA00022843"/>
    </source>
</evidence>
<dbReference type="GO" id="GO:0016567">
    <property type="term" value="P:protein ubiquitination"/>
    <property type="evidence" value="ECO:0007669"/>
    <property type="project" value="TreeGrafter"/>
</dbReference>
<dbReference type="GO" id="GO:0061630">
    <property type="term" value="F:ubiquitin protein ligase activity"/>
    <property type="evidence" value="ECO:0007669"/>
    <property type="project" value="TreeGrafter"/>
</dbReference>
<dbReference type="InterPro" id="IPR001841">
    <property type="entry name" value="Znf_RING"/>
</dbReference>
<dbReference type="InterPro" id="IPR001452">
    <property type="entry name" value="SH3_domain"/>
</dbReference>
<dbReference type="PROSITE" id="PS50002">
    <property type="entry name" value="SH3"/>
    <property type="match status" value="1"/>
</dbReference>
<evidence type="ECO:0000256" key="2">
    <source>
        <dbReference type="ARBA" id="ARBA00022443"/>
    </source>
</evidence>
<feature type="region of interest" description="Disordered" evidence="9">
    <location>
        <begin position="599"/>
        <end position="620"/>
    </location>
</feature>
<evidence type="ECO:0000256" key="3">
    <source>
        <dbReference type="ARBA" id="ARBA00022723"/>
    </source>
</evidence>
<dbReference type="Pfam" id="PF14604">
    <property type="entry name" value="SH3_9"/>
    <property type="match status" value="1"/>
</dbReference>
<dbReference type="PANTHER" id="PTHR14167">
    <property type="entry name" value="SH3 DOMAIN-CONTAINING"/>
    <property type="match status" value="1"/>
</dbReference>
<dbReference type="InterPro" id="IPR013083">
    <property type="entry name" value="Znf_RING/FYVE/PHD"/>
</dbReference>
<proteinExistence type="inferred from homology"/>
<dbReference type="InterPro" id="IPR050384">
    <property type="entry name" value="Endophilin_SH3RF"/>
</dbReference>
<keyword evidence="6" id="KW-0832">Ubl conjugation</keyword>
<sequence length="750" mass="82009">MDCPSDWQEANVMVDYSVSDVPEALFSNNSFKMEELALMALLECPLCLEKLDASAKVLPCQHTFCLPCLQRHEADQYQLFCPECRAPVPARTAEELPTNLLLVRLLEGLNGPSGPSKNTQKSRYAVPVSRESLTARDDKQYQESPNREKQGNNEGDILTFIRRVDENWIEAKLGEKVGFCPEQFTEPNSVAAKLLKGKSRRGGDLAEFHPQTSSGGKDKATDASSRTAHYGVPQAPAKTPVISTLPLSNQRKQPVAGGSNFYQTGDNNNTFNSYNRQGQTQRLSVPTTTRGHSHSSRVNSQRRRHSDSHRHLLQSEKKMTSETPPTISMALMNPQMPSASADGKNSSTQQLSISVCAVLYSYKPRRPEELELRKGEMVGVYGTFKEGWLRGLSLRTGKVGILPGNYVTPVLRTSARLLETKAPNVPSQYSTLSAKKHTAAKNPTVFLALDKVNGDGAIYSPGQIPSVPNGAHHAMSPTGIGKPSFYGDSQGWETVRRVFHPHRGSNRTSHMGSSHVPSNSQHFAQHQASGYSPALQRKKGSSFVSNANVPLGWMTDPAAPSSAVFMKDRDSTTPQSILVKPDIHKTSTEKPAKSVRFVTNEGSPLPRHRTASWSSGNQVLSNSRPGPLPLEVWAPSLTLGRDGPGIILKDGKGPILRKGLETAMTDFYTNQKPTTSQPTLSAVSAQFSPSRHRVAATHLAQTDSELSLLQGELVLVHRPRPDGRVLVTQESSGQTGFFQSSILQSLERLS</sequence>
<dbReference type="InterPro" id="IPR017907">
    <property type="entry name" value="Znf_RING_CS"/>
</dbReference>
<dbReference type="SUPFAM" id="SSF50044">
    <property type="entry name" value="SH3-domain"/>
    <property type="match status" value="3"/>
</dbReference>
<dbReference type="InterPro" id="IPR027370">
    <property type="entry name" value="Znf-RING_euk"/>
</dbReference>
<dbReference type="CTD" id="153769"/>